<evidence type="ECO:0000259" key="9">
    <source>
        <dbReference type="Pfam" id="PF22692"/>
    </source>
</evidence>
<dbReference type="NCBIfam" id="TIGR03506">
    <property type="entry name" value="FlgEFG_subfam"/>
    <property type="match status" value="1"/>
</dbReference>
<evidence type="ECO:0000313" key="10">
    <source>
        <dbReference type="EMBL" id="PLW75519.1"/>
    </source>
</evidence>
<evidence type="ECO:0000256" key="4">
    <source>
        <dbReference type="ARBA" id="ARBA00023143"/>
    </source>
</evidence>
<feature type="domain" description="Flagellar hook protein FlgE/F/G-like D1" evidence="9">
    <location>
        <begin position="84"/>
        <end position="136"/>
    </location>
</feature>
<dbReference type="PANTHER" id="PTHR30435">
    <property type="entry name" value="FLAGELLAR PROTEIN"/>
    <property type="match status" value="1"/>
</dbReference>
<dbReference type="InterPro" id="IPR037058">
    <property type="entry name" value="Falgellar_hook_FlgE_sf"/>
</dbReference>
<keyword evidence="11" id="KW-0966">Cell projection</keyword>
<dbReference type="InterPro" id="IPR037925">
    <property type="entry name" value="FlgE/F/G-like"/>
</dbReference>
<evidence type="ECO:0000256" key="1">
    <source>
        <dbReference type="ARBA" id="ARBA00004117"/>
    </source>
</evidence>
<evidence type="ECO:0000256" key="3">
    <source>
        <dbReference type="ARBA" id="ARBA00019015"/>
    </source>
</evidence>
<feature type="domain" description="Flagellar basal body rod protein N-terminal" evidence="6">
    <location>
        <begin position="7"/>
        <end position="37"/>
    </location>
</feature>
<dbReference type="InterPro" id="IPR011491">
    <property type="entry name" value="FlgE_D2"/>
</dbReference>
<evidence type="ECO:0000256" key="5">
    <source>
        <dbReference type="RuleBase" id="RU362116"/>
    </source>
</evidence>
<dbReference type="PANTHER" id="PTHR30435:SF1">
    <property type="entry name" value="FLAGELLAR HOOK PROTEIN FLGE"/>
    <property type="match status" value="1"/>
</dbReference>
<evidence type="ECO:0000259" key="8">
    <source>
        <dbReference type="Pfam" id="PF07559"/>
    </source>
</evidence>
<evidence type="ECO:0000256" key="2">
    <source>
        <dbReference type="ARBA" id="ARBA00009677"/>
    </source>
</evidence>
<dbReference type="InterPro" id="IPR001444">
    <property type="entry name" value="Flag_bb_rod_N"/>
</dbReference>
<comment type="caution">
    <text evidence="11">The sequence shown here is derived from an EMBL/GenBank/DDBJ whole genome shotgun (WGS) entry which is preliminary data.</text>
</comment>
<proteinExistence type="inferred from homology"/>
<dbReference type="OrthoDB" id="8372879at2"/>
<evidence type="ECO:0000313" key="12">
    <source>
        <dbReference type="Proteomes" id="UP000234881"/>
    </source>
</evidence>
<evidence type="ECO:0000313" key="11">
    <source>
        <dbReference type="EMBL" id="PLW78926.1"/>
    </source>
</evidence>
<keyword evidence="11" id="KW-0282">Flagellum</keyword>
<evidence type="ECO:0000259" key="7">
    <source>
        <dbReference type="Pfam" id="PF06429"/>
    </source>
</evidence>
<dbReference type="GO" id="GO:0071978">
    <property type="term" value="P:bacterial-type flagellum-dependent swarming motility"/>
    <property type="evidence" value="ECO:0007669"/>
    <property type="project" value="TreeGrafter"/>
</dbReference>
<feature type="domain" description="Flagellar hook protein FlgE D2" evidence="8">
    <location>
        <begin position="184"/>
        <end position="314"/>
    </location>
</feature>
<reference evidence="11 12" key="1">
    <citation type="submission" date="2018-01" db="EMBL/GenBank/DDBJ databases">
        <title>The draft genome sequence of Cohaesibacter sp. H1304.</title>
        <authorList>
            <person name="Wang N.-N."/>
            <person name="Du Z.-J."/>
        </authorList>
    </citation>
    <scope>NUCLEOTIDE SEQUENCE [LARGE SCALE GENOMIC DNA]</scope>
    <source>
        <strain evidence="11 12">H1304</strain>
    </source>
</reference>
<dbReference type="Proteomes" id="UP000234881">
    <property type="component" value="Unassembled WGS sequence"/>
</dbReference>
<dbReference type="GO" id="GO:0009425">
    <property type="term" value="C:bacterial-type flagellum basal body"/>
    <property type="evidence" value="ECO:0007669"/>
    <property type="project" value="UniProtKB-SubCell"/>
</dbReference>
<keyword evidence="4 5" id="KW-0975">Bacterial flagellum</keyword>
<sequence length="435" mass="45189">MSLYGVMRSSVSGMSAQSSKLSAVSDNIINSATVGYKRVETEFSSITMPSGSGTYNSGAVEARSRYAISTAGNLDFTTSVTDLAIEGNGFFVVADSDGTPALTRAGRFVADDTGDLINTAGYYLQGYDLGTGGVPAVVANSMAGMTTVNVAQMQLDADPTTAGSMGGNLPSNATAVLAGSWPSDNVAGSDFTAKTSMVTYDNLGNEVTVDIYFTKKSASPASSVWEVSVFNQADADPATGGFPYAAAPTSPLGTPYTNPLSTTDLTFDNTTGDITGTDFVLFDIPDGQTGVNFSLSEMTQLAKEFGSVNPEMNGNPPQAVESISIDSDGTLYAVYENGNREARFKIPLANVASPDNLDPMGGEVFRTSSDSGDVVVGFAGENGLGTMRSMAIENSNVDLATELTNMVVAQRSFSANSKVFQTGSDLLTEVVNLSR</sequence>
<dbReference type="RefSeq" id="WP_101532010.1">
    <property type="nucleotide sequence ID" value="NZ_JBFHIU010000027.1"/>
</dbReference>
<dbReference type="EMBL" id="PKUQ01000050">
    <property type="protein sequence ID" value="PLW75519.1"/>
    <property type="molecule type" value="Genomic_DNA"/>
</dbReference>
<keyword evidence="11" id="KW-0969">Cilium</keyword>
<comment type="subcellular location">
    <subcellularLocation>
        <location evidence="1 5">Bacterial flagellum basal body</location>
    </subcellularLocation>
</comment>
<dbReference type="AlphaFoldDB" id="A0A2N5XWN6"/>
<comment type="similarity">
    <text evidence="2 5">Belongs to the flagella basal body rod proteins family.</text>
</comment>
<keyword evidence="12" id="KW-1185">Reference proteome</keyword>
<evidence type="ECO:0000259" key="6">
    <source>
        <dbReference type="Pfam" id="PF00460"/>
    </source>
</evidence>
<protein>
    <recommendedName>
        <fullName evidence="3 5">Flagellar hook protein FlgE</fullName>
    </recommendedName>
</protein>
<feature type="domain" description="Flagellar basal-body/hook protein C-terminal" evidence="7">
    <location>
        <begin position="391"/>
        <end position="433"/>
    </location>
</feature>
<dbReference type="SUPFAM" id="SSF117143">
    <property type="entry name" value="Flagellar hook protein flgE"/>
    <property type="match status" value="1"/>
</dbReference>
<gene>
    <name evidence="11" type="ORF">C0081_01425</name>
    <name evidence="10" type="ORF">C0081_19465</name>
</gene>
<organism evidence="11 12">
    <name type="scientific">Cohaesibacter celericrescens</name>
    <dbReference type="NCBI Taxonomy" id="2067669"/>
    <lineage>
        <taxon>Bacteria</taxon>
        <taxon>Pseudomonadati</taxon>
        <taxon>Pseudomonadota</taxon>
        <taxon>Alphaproteobacteria</taxon>
        <taxon>Hyphomicrobiales</taxon>
        <taxon>Cohaesibacteraceae</taxon>
    </lineage>
</organism>
<dbReference type="Pfam" id="PF00460">
    <property type="entry name" value="Flg_bb_rod"/>
    <property type="match status" value="1"/>
</dbReference>
<dbReference type="InterPro" id="IPR010930">
    <property type="entry name" value="Flg_bb/hook_C_dom"/>
</dbReference>
<dbReference type="GO" id="GO:0005829">
    <property type="term" value="C:cytosol"/>
    <property type="evidence" value="ECO:0007669"/>
    <property type="project" value="TreeGrafter"/>
</dbReference>
<dbReference type="Pfam" id="PF06429">
    <property type="entry name" value="Flg_bbr_C"/>
    <property type="match status" value="1"/>
</dbReference>
<accession>A0A2N5XWN6</accession>
<dbReference type="InterPro" id="IPR053967">
    <property type="entry name" value="LlgE_F_G-like_D1"/>
</dbReference>
<name>A0A2N5XWN6_9HYPH</name>
<comment type="function">
    <text evidence="5">A flexible structure which links the flagellar filament to the drive apparatus in the basal body.</text>
</comment>
<dbReference type="Gene3D" id="2.60.98.20">
    <property type="entry name" value="Flagellar hook protein FlgE"/>
    <property type="match status" value="1"/>
</dbReference>
<dbReference type="GO" id="GO:0009424">
    <property type="term" value="C:bacterial-type flagellum hook"/>
    <property type="evidence" value="ECO:0007669"/>
    <property type="project" value="TreeGrafter"/>
</dbReference>
<dbReference type="Pfam" id="PF07559">
    <property type="entry name" value="FlgE_D2"/>
    <property type="match status" value="1"/>
</dbReference>
<dbReference type="InterPro" id="IPR020013">
    <property type="entry name" value="Flagellar_FlgE/F/G"/>
</dbReference>
<dbReference type="Pfam" id="PF22692">
    <property type="entry name" value="LlgE_F_G_D1"/>
    <property type="match status" value="1"/>
</dbReference>
<dbReference type="EMBL" id="PKUQ01000001">
    <property type="protein sequence ID" value="PLW78926.1"/>
    <property type="molecule type" value="Genomic_DNA"/>
</dbReference>